<gene>
    <name evidence="1" type="ORF">QJS10_CPB14g01012</name>
</gene>
<accession>A0AAV9DC45</accession>
<comment type="caution">
    <text evidence="1">The sequence shown here is derived from an EMBL/GenBank/DDBJ whole genome shotgun (WGS) entry which is preliminary data.</text>
</comment>
<dbReference type="EMBL" id="JAUJYO010000014">
    <property type="protein sequence ID" value="KAK1298547.1"/>
    <property type="molecule type" value="Genomic_DNA"/>
</dbReference>
<dbReference type="Proteomes" id="UP001180020">
    <property type="component" value="Unassembled WGS sequence"/>
</dbReference>
<keyword evidence="2" id="KW-1185">Reference proteome</keyword>
<organism evidence="1 2">
    <name type="scientific">Acorus calamus</name>
    <name type="common">Sweet flag</name>
    <dbReference type="NCBI Taxonomy" id="4465"/>
    <lineage>
        <taxon>Eukaryota</taxon>
        <taxon>Viridiplantae</taxon>
        <taxon>Streptophyta</taxon>
        <taxon>Embryophyta</taxon>
        <taxon>Tracheophyta</taxon>
        <taxon>Spermatophyta</taxon>
        <taxon>Magnoliopsida</taxon>
        <taxon>Liliopsida</taxon>
        <taxon>Acoraceae</taxon>
        <taxon>Acorus</taxon>
    </lineage>
</organism>
<sequence>MLGSQNFVNDNWQYCLRLKDKHLAARLALNLGYIRGEKIENENRRKGEELQGVWVKRSQGKGRFGVGSNEVLASRECEPAVEVRVNFGCPSRGSVFKVHPGRPRYLMVQIGYASEWLDDGEP</sequence>
<evidence type="ECO:0000313" key="2">
    <source>
        <dbReference type="Proteomes" id="UP001180020"/>
    </source>
</evidence>
<name>A0AAV9DC45_ACOCL</name>
<reference evidence="1" key="2">
    <citation type="submission" date="2023-06" db="EMBL/GenBank/DDBJ databases">
        <authorList>
            <person name="Ma L."/>
            <person name="Liu K.-W."/>
            <person name="Li Z."/>
            <person name="Hsiao Y.-Y."/>
            <person name="Qi Y."/>
            <person name="Fu T."/>
            <person name="Tang G."/>
            <person name="Zhang D."/>
            <person name="Sun W.-H."/>
            <person name="Liu D.-K."/>
            <person name="Li Y."/>
            <person name="Chen G.-Z."/>
            <person name="Liu X.-D."/>
            <person name="Liao X.-Y."/>
            <person name="Jiang Y.-T."/>
            <person name="Yu X."/>
            <person name="Hao Y."/>
            <person name="Huang J."/>
            <person name="Zhao X.-W."/>
            <person name="Ke S."/>
            <person name="Chen Y.-Y."/>
            <person name="Wu W.-L."/>
            <person name="Hsu J.-L."/>
            <person name="Lin Y.-F."/>
            <person name="Huang M.-D."/>
            <person name="Li C.-Y."/>
            <person name="Huang L."/>
            <person name="Wang Z.-W."/>
            <person name="Zhao X."/>
            <person name="Zhong W.-Y."/>
            <person name="Peng D.-H."/>
            <person name="Ahmad S."/>
            <person name="Lan S."/>
            <person name="Zhang J.-S."/>
            <person name="Tsai W.-C."/>
            <person name="Van De Peer Y."/>
            <person name="Liu Z.-J."/>
        </authorList>
    </citation>
    <scope>NUCLEOTIDE SEQUENCE</scope>
    <source>
        <strain evidence="1">CP</strain>
        <tissue evidence="1">Leaves</tissue>
    </source>
</reference>
<protein>
    <submittedName>
        <fullName evidence="1">Uncharacterized protein</fullName>
    </submittedName>
</protein>
<dbReference type="AlphaFoldDB" id="A0AAV9DC45"/>
<reference evidence="1" key="1">
    <citation type="journal article" date="2023" name="Nat. Commun.">
        <title>Diploid and tetraploid genomes of Acorus and the evolution of monocots.</title>
        <authorList>
            <person name="Ma L."/>
            <person name="Liu K.W."/>
            <person name="Li Z."/>
            <person name="Hsiao Y.Y."/>
            <person name="Qi Y."/>
            <person name="Fu T."/>
            <person name="Tang G.D."/>
            <person name="Zhang D."/>
            <person name="Sun W.H."/>
            <person name="Liu D.K."/>
            <person name="Li Y."/>
            <person name="Chen G.Z."/>
            <person name="Liu X.D."/>
            <person name="Liao X.Y."/>
            <person name="Jiang Y.T."/>
            <person name="Yu X."/>
            <person name="Hao Y."/>
            <person name="Huang J."/>
            <person name="Zhao X.W."/>
            <person name="Ke S."/>
            <person name="Chen Y.Y."/>
            <person name="Wu W.L."/>
            <person name="Hsu J.L."/>
            <person name="Lin Y.F."/>
            <person name="Huang M.D."/>
            <person name="Li C.Y."/>
            <person name="Huang L."/>
            <person name="Wang Z.W."/>
            <person name="Zhao X."/>
            <person name="Zhong W.Y."/>
            <person name="Peng D.H."/>
            <person name="Ahmad S."/>
            <person name="Lan S."/>
            <person name="Zhang J.S."/>
            <person name="Tsai W.C."/>
            <person name="Van de Peer Y."/>
            <person name="Liu Z.J."/>
        </authorList>
    </citation>
    <scope>NUCLEOTIDE SEQUENCE</scope>
    <source>
        <strain evidence="1">CP</strain>
    </source>
</reference>
<evidence type="ECO:0000313" key="1">
    <source>
        <dbReference type="EMBL" id="KAK1298547.1"/>
    </source>
</evidence>
<proteinExistence type="predicted"/>